<reference evidence="2 3" key="1">
    <citation type="journal article" date="2022" name="Int. J. Syst. Evol. Microbiol.">
        <title>Pseudomonas petroselini sp. nov., a pathogen causing bacterial rot of parsley in Japan.</title>
        <authorList>
            <person name="Sawada H."/>
            <person name="Fujikawa T."/>
            <person name="Osada S."/>
            <person name="Satou M."/>
        </authorList>
    </citation>
    <scope>NUCLEOTIDE SEQUENCE [LARGE SCALE GENOMIC DNA]</scope>
    <source>
        <strain evidence="2 3">MAFF 311096</strain>
    </source>
</reference>
<organism evidence="2 3">
    <name type="scientific">Pseudomonas petroselini</name>
    <dbReference type="NCBI Taxonomy" id="2899822"/>
    <lineage>
        <taxon>Bacteria</taxon>
        <taxon>Pseudomonadati</taxon>
        <taxon>Pseudomonadota</taxon>
        <taxon>Gammaproteobacteria</taxon>
        <taxon>Pseudomonadales</taxon>
        <taxon>Pseudomonadaceae</taxon>
        <taxon>Pseudomonas</taxon>
    </lineage>
</organism>
<dbReference type="RefSeq" id="WP_231808927.1">
    <property type="nucleotide sequence ID" value="NZ_JAJOZG010000018.1"/>
</dbReference>
<gene>
    <name evidence="2" type="ORF">LRQ20_17650</name>
</gene>
<keyword evidence="2" id="KW-0540">Nuclease</keyword>
<dbReference type="Gene3D" id="1.10.30.50">
    <property type="match status" value="1"/>
</dbReference>
<sequence>MKQLTSPAYDLKLVRYLTRRMTAATATSMWKRTTGRPGALKSSMTKLMLIEQSKRCAYCGSRLFESHPARDHIAPKEVYFKWTFWPENLVLACFACNTDQKKSYDPVIACGSSYRNTTFKFVHPYLDDPTLHIKFTGHRLKILISAASSSAKGQETINLFDLASTERSKQRAKDALLDQDIEHLHGKWKRLFELVVSSPFSERLVMKMF</sequence>
<evidence type="ECO:0000313" key="2">
    <source>
        <dbReference type="EMBL" id="MCD7040137.1"/>
    </source>
</evidence>
<proteinExistence type="predicted"/>
<dbReference type="EMBL" id="JAJOZI010000094">
    <property type="protein sequence ID" value="MCD7040137.1"/>
    <property type="molecule type" value="Genomic_DNA"/>
</dbReference>
<reference evidence="2 3" key="2">
    <citation type="journal article" date="2023" name="Plant Pathol.">
        <title>Dismantling and reorganizing Pseudomonas marginalis sensu#lato.</title>
        <authorList>
            <person name="Sawada H."/>
            <person name="Fujikawa T."/>
            <person name="Satou M."/>
        </authorList>
    </citation>
    <scope>NUCLEOTIDE SEQUENCE [LARGE SCALE GENOMIC DNA]</scope>
    <source>
        <strain evidence="2 3">MAFF 311096</strain>
    </source>
</reference>
<keyword evidence="2" id="KW-0255">Endonuclease</keyword>
<dbReference type="Proteomes" id="UP001154922">
    <property type="component" value="Unassembled WGS sequence"/>
</dbReference>
<dbReference type="CDD" id="cd00085">
    <property type="entry name" value="HNHc"/>
    <property type="match status" value="1"/>
</dbReference>
<keyword evidence="3" id="KW-1185">Reference proteome</keyword>
<evidence type="ECO:0000313" key="3">
    <source>
        <dbReference type="Proteomes" id="UP001154922"/>
    </source>
</evidence>
<dbReference type="InterPro" id="IPR002711">
    <property type="entry name" value="HNH"/>
</dbReference>
<dbReference type="InterPro" id="IPR003615">
    <property type="entry name" value="HNH_nuc"/>
</dbReference>
<evidence type="ECO:0000259" key="1">
    <source>
        <dbReference type="Pfam" id="PF01844"/>
    </source>
</evidence>
<comment type="caution">
    <text evidence="2">The sequence shown here is derived from an EMBL/GenBank/DDBJ whole genome shotgun (WGS) entry which is preliminary data.</text>
</comment>
<accession>A0ABS8QWT3</accession>
<dbReference type="GO" id="GO:0004519">
    <property type="term" value="F:endonuclease activity"/>
    <property type="evidence" value="ECO:0007669"/>
    <property type="project" value="UniProtKB-KW"/>
</dbReference>
<name>A0ABS8QWT3_9PSED</name>
<feature type="domain" description="HNH" evidence="1">
    <location>
        <begin position="56"/>
        <end position="100"/>
    </location>
</feature>
<dbReference type="Pfam" id="PF01844">
    <property type="entry name" value="HNH"/>
    <property type="match status" value="1"/>
</dbReference>
<protein>
    <submittedName>
        <fullName evidence="2">HNH endonuclease</fullName>
    </submittedName>
</protein>
<keyword evidence="2" id="KW-0378">Hydrolase</keyword>